<comment type="similarity">
    <text evidence="6 7">Belongs to the APS kinase family.</text>
</comment>
<accession>A0ABQ1SFZ6</accession>
<dbReference type="InterPro" id="IPR059117">
    <property type="entry name" value="APS_kinase_dom"/>
</dbReference>
<evidence type="ECO:0000313" key="9">
    <source>
        <dbReference type="EMBL" id="GGE32020.1"/>
    </source>
</evidence>
<name>A0ABQ1SFZ6_9FLAO</name>
<dbReference type="HAMAP" id="MF_00065">
    <property type="entry name" value="Adenylyl_sulf_kinase"/>
    <property type="match status" value="1"/>
</dbReference>
<dbReference type="PANTHER" id="PTHR42700:SF1">
    <property type="entry name" value="SULFATE ADENYLYLTRANSFERASE"/>
    <property type="match status" value="1"/>
</dbReference>
<dbReference type="RefSeq" id="WP_188458043.1">
    <property type="nucleotide sequence ID" value="NZ_BMGM01000004.1"/>
</dbReference>
<sequence>MSEHIVFHDYDVQRKDRNANYGHPSFVLWFTGLSGSGKSTIANQVEKALFESGKKCYSLDGDNIRTGLNHGLGFTKTDRKENLRRIAEVAKLFVDAGNICIAAFVSPLIEDRKQVEEIIGAFDFYEVFVDTPLEECEKRDVKGLYKKARAGEIKNFTGISAPYEAPKNPALHITTQNKNITESVQEVLDFLATKL</sequence>
<evidence type="ECO:0000313" key="10">
    <source>
        <dbReference type="Proteomes" id="UP000599179"/>
    </source>
</evidence>
<keyword evidence="5 6" id="KW-0067">ATP-binding</keyword>
<proteinExistence type="inferred from homology"/>
<dbReference type="GO" id="GO:0016301">
    <property type="term" value="F:kinase activity"/>
    <property type="evidence" value="ECO:0007669"/>
    <property type="project" value="UniProtKB-KW"/>
</dbReference>
<comment type="caution">
    <text evidence="9">The sequence shown here is derived from an EMBL/GenBank/DDBJ whole genome shotgun (WGS) entry which is preliminary data.</text>
</comment>
<evidence type="ECO:0000256" key="7">
    <source>
        <dbReference type="RuleBase" id="RU004347"/>
    </source>
</evidence>
<comment type="pathway">
    <text evidence="6 7">Sulfur metabolism; hydrogen sulfide biosynthesis; sulfite from sulfate: step 2/3.</text>
</comment>
<gene>
    <name evidence="6 9" type="primary">cysC</name>
    <name evidence="9" type="ORF">GCM10010832_10420</name>
</gene>
<feature type="binding site" evidence="6">
    <location>
        <begin position="32"/>
        <end position="39"/>
    </location>
    <ligand>
        <name>ATP</name>
        <dbReference type="ChEBI" id="CHEBI:30616"/>
    </ligand>
</feature>
<dbReference type="EC" id="2.7.1.25" evidence="2 6"/>
<reference evidence="10" key="1">
    <citation type="journal article" date="2019" name="Int. J. Syst. Evol. Microbiol.">
        <title>The Global Catalogue of Microorganisms (GCM) 10K type strain sequencing project: providing services to taxonomists for standard genome sequencing and annotation.</title>
        <authorList>
            <consortium name="The Broad Institute Genomics Platform"/>
            <consortium name="The Broad Institute Genome Sequencing Center for Infectious Disease"/>
            <person name="Wu L."/>
            <person name="Ma J."/>
        </authorList>
    </citation>
    <scope>NUCLEOTIDE SEQUENCE [LARGE SCALE GENOMIC DNA]</scope>
    <source>
        <strain evidence="10">CGMCC 1.12931</strain>
    </source>
</reference>
<keyword evidence="6" id="KW-0597">Phosphoprotein</keyword>
<dbReference type="PANTHER" id="PTHR42700">
    <property type="entry name" value="SULFATE ADENYLYLTRANSFERASE"/>
    <property type="match status" value="1"/>
</dbReference>
<evidence type="ECO:0000259" key="8">
    <source>
        <dbReference type="Pfam" id="PF01583"/>
    </source>
</evidence>
<comment type="catalytic activity">
    <reaction evidence="1 6 7">
        <text>adenosine 5'-phosphosulfate + ATP = 3'-phosphoadenylyl sulfate + ADP + H(+)</text>
        <dbReference type="Rhea" id="RHEA:24152"/>
        <dbReference type="ChEBI" id="CHEBI:15378"/>
        <dbReference type="ChEBI" id="CHEBI:30616"/>
        <dbReference type="ChEBI" id="CHEBI:58243"/>
        <dbReference type="ChEBI" id="CHEBI:58339"/>
        <dbReference type="ChEBI" id="CHEBI:456216"/>
        <dbReference type="EC" id="2.7.1.25"/>
    </reaction>
</comment>
<dbReference type="NCBIfam" id="TIGR00455">
    <property type="entry name" value="apsK"/>
    <property type="match status" value="1"/>
</dbReference>
<feature type="active site" description="Phosphoserine intermediate" evidence="6">
    <location>
        <position position="106"/>
    </location>
</feature>
<feature type="domain" description="APS kinase" evidence="8">
    <location>
        <begin position="25"/>
        <end position="173"/>
    </location>
</feature>
<organism evidence="9 10">
    <name type="scientific">Psychroflexus planctonicus</name>
    <dbReference type="NCBI Taxonomy" id="1526575"/>
    <lineage>
        <taxon>Bacteria</taxon>
        <taxon>Pseudomonadati</taxon>
        <taxon>Bacteroidota</taxon>
        <taxon>Flavobacteriia</taxon>
        <taxon>Flavobacteriales</taxon>
        <taxon>Flavobacteriaceae</taxon>
        <taxon>Psychroflexus</taxon>
    </lineage>
</organism>
<keyword evidence="4 6" id="KW-0547">Nucleotide-binding</keyword>
<evidence type="ECO:0000256" key="1">
    <source>
        <dbReference type="ARBA" id="ARBA00001823"/>
    </source>
</evidence>
<dbReference type="NCBIfam" id="NF003013">
    <property type="entry name" value="PRK03846.1"/>
    <property type="match status" value="1"/>
</dbReference>
<dbReference type="CDD" id="cd02027">
    <property type="entry name" value="APSK"/>
    <property type="match status" value="1"/>
</dbReference>
<evidence type="ECO:0000256" key="5">
    <source>
        <dbReference type="ARBA" id="ARBA00022840"/>
    </source>
</evidence>
<keyword evidence="10" id="KW-1185">Reference proteome</keyword>
<comment type="function">
    <text evidence="6 7">Catalyzes the synthesis of activated sulfate.</text>
</comment>
<keyword evidence="6 7" id="KW-0418">Kinase</keyword>
<dbReference type="InterPro" id="IPR002891">
    <property type="entry name" value="APS"/>
</dbReference>
<dbReference type="InterPro" id="IPR027417">
    <property type="entry name" value="P-loop_NTPase"/>
</dbReference>
<evidence type="ECO:0000256" key="4">
    <source>
        <dbReference type="ARBA" id="ARBA00022741"/>
    </source>
</evidence>
<evidence type="ECO:0000256" key="2">
    <source>
        <dbReference type="ARBA" id="ARBA00012121"/>
    </source>
</evidence>
<keyword evidence="3 6" id="KW-0808">Transferase</keyword>
<evidence type="ECO:0000256" key="3">
    <source>
        <dbReference type="ARBA" id="ARBA00022679"/>
    </source>
</evidence>
<evidence type="ECO:0000256" key="6">
    <source>
        <dbReference type="HAMAP-Rule" id="MF_00065"/>
    </source>
</evidence>
<dbReference type="Proteomes" id="UP000599179">
    <property type="component" value="Unassembled WGS sequence"/>
</dbReference>
<dbReference type="SUPFAM" id="SSF52540">
    <property type="entry name" value="P-loop containing nucleoside triphosphate hydrolases"/>
    <property type="match status" value="1"/>
</dbReference>
<dbReference type="InterPro" id="IPR050512">
    <property type="entry name" value="Sulf_AdTrans/APS_kinase"/>
</dbReference>
<dbReference type="Gene3D" id="3.40.50.300">
    <property type="entry name" value="P-loop containing nucleotide triphosphate hydrolases"/>
    <property type="match status" value="1"/>
</dbReference>
<dbReference type="Pfam" id="PF01583">
    <property type="entry name" value="APS_kinase"/>
    <property type="match status" value="1"/>
</dbReference>
<dbReference type="EMBL" id="BMGM01000004">
    <property type="protein sequence ID" value="GGE32020.1"/>
    <property type="molecule type" value="Genomic_DNA"/>
</dbReference>
<protein>
    <recommendedName>
        <fullName evidence="2 6">Adenylyl-sulfate kinase</fullName>
        <ecNumber evidence="2 6">2.7.1.25</ecNumber>
    </recommendedName>
    <alternativeName>
        <fullName evidence="6">APS kinase</fullName>
    </alternativeName>
    <alternativeName>
        <fullName evidence="6">ATP adenosine-5'-phosphosulfate 3'-phosphotransferase</fullName>
    </alternativeName>
    <alternativeName>
        <fullName evidence="6">Adenosine-5'-phosphosulfate kinase</fullName>
    </alternativeName>
</protein>